<protein>
    <submittedName>
        <fullName evidence="2">Transposase Tn3 family protein</fullName>
    </submittedName>
</protein>
<sequence length="133" mass="15099">MSDAARKLEDEFPHKREHVTIDQKGEPILRKTIAKEIPASAIALQERINARLPTRNVLDILANIEHWTHFARHFGPLSGSDPQIRKAAERYLLTIFAMGCNLGPTQAARHLDTDVTAHMLSFVNRRHMSLDKT</sequence>
<dbReference type="GO" id="GO:0004803">
    <property type="term" value="F:transposase activity"/>
    <property type="evidence" value="ECO:0007669"/>
    <property type="project" value="InterPro"/>
</dbReference>
<reference evidence="2" key="1">
    <citation type="submission" date="2016-01" db="EMBL/GenBank/DDBJ databases">
        <authorList>
            <person name="Peeters C."/>
        </authorList>
    </citation>
    <scope>NUCLEOTIDE SEQUENCE [LARGE SCALE GENOMIC DNA]</scope>
    <source>
        <strain evidence="2">LMG 22937</strain>
    </source>
</reference>
<dbReference type="InterPro" id="IPR002513">
    <property type="entry name" value="Tn3_Tnp_DDE_dom"/>
</dbReference>
<organism evidence="2 3">
    <name type="scientific">Caballeronia terrestris</name>
    <dbReference type="NCBI Taxonomy" id="1226301"/>
    <lineage>
        <taxon>Bacteria</taxon>
        <taxon>Pseudomonadati</taxon>
        <taxon>Pseudomonadota</taxon>
        <taxon>Betaproteobacteria</taxon>
        <taxon>Burkholderiales</taxon>
        <taxon>Burkholderiaceae</taxon>
        <taxon>Caballeronia</taxon>
    </lineage>
</organism>
<gene>
    <name evidence="2" type="ORF">AWB67_05901</name>
</gene>
<dbReference type="AlphaFoldDB" id="A0A158KLL8"/>
<dbReference type="EMBL" id="FCOL02000065">
    <property type="protein sequence ID" value="SAL81659.1"/>
    <property type="molecule type" value="Genomic_DNA"/>
</dbReference>
<evidence type="ECO:0000313" key="3">
    <source>
        <dbReference type="Proteomes" id="UP000054925"/>
    </source>
</evidence>
<keyword evidence="3" id="KW-1185">Reference proteome</keyword>
<dbReference type="Pfam" id="PF01526">
    <property type="entry name" value="DDE_Tnp_Tn3"/>
    <property type="match status" value="1"/>
</dbReference>
<feature type="domain" description="Tn3 transposase DDE" evidence="1">
    <location>
        <begin position="59"/>
        <end position="131"/>
    </location>
</feature>
<proteinExistence type="predicted"/>
<dbReference type="GO" id="GO:0006313">
    <property type="term" value="P:DNA transposition"/>
    <property type="evidence" value="ECO:0007669"/>
    <property type="project" value="InterPro"/>
</dbReference>
<comment type="caution">
    <text evidence="2">The sequence shown here is derived from an EMBL/GenBank/DDBJ whole genome shotgun (WGS) entry which is preliminary data.</text>
</comment>
<dbReference type="Proteomes" id="UP000054925">
    <property type="component" value="Unassembled WGS sequence"/>
</dbReference>
<accession>A0A158KLL8</accession>
<dbReference type="RefSeq" id="WP_374729858.1">
    <property type="nucleotide sequence ID" value="NZ_FCOL02000065.1"/>
</dbReference>
<evidence type="ECO:0000259" key="1">
    <source>
        <dbReference type="Pfam" id="PF01526"/>
    </source>
</evidence>
<evidence type="ECO:0000313" key="2">
    <source>
        <dbReference type="EMBL" id="SAL81659.1"/>
    </source>
</evidence>
<name>A0A158KLL8_9BURK</name>